<feature type="compositionally biased region" description="Low complexity" evidence="1">
    <location>
        <begin position="196"/>
        <end position="210"/>
    </location>
</feature>
<keyword evidence="2" id="KW-0472">Membrane</keyword>
<dbReference type="NCBIfam" id="NF033634">
    <property type="entry name" value="SLATT_1"/>
    <property type="match status" value="1"/>
</dbReference>
<evidence type="ECO:0000313" key="4">
    <source>
        <dbReference type="Proteomes" id="UP000219514"/>
    </source>
</evidence>
<feature type="compositionally biased region" description="Basic and acidic residues" evidence="1">
    <location>
        <begin position="1"/>
        <end position="18"/>
    </location>
</feature>
<feature type="transmembrane region" description="Helical" evidence="2">
    <location>
        <begin position="81"/>
        <end position="102"/>
    </location>
</feature>
<evidence type="ECO:0008006" key="5">
    <source>
        <dbReference type="Google" id="ProtNLM"/>
    </source>
</evidence>
<sequence>MPEKPPSRTERTQGDDLRPSPSATPVPDTTPPSALTGTTPQDRATGSPAGDSAARLTWLHQELGRQLAAYRRRRKRDKRKAFALQMATVTLSATITVLLGVRATGTAQDRLADIALALGAIITVLAAAEAFFAHRGLWILRTETVRNLEAFTRRLDYYQAGLDSRPPDPAAVDALHAELDGILTADHTAWQHLRATTSATPGTADTTAISTPPPAPSQ</sequence>
<dbReference type="Proteomes" id="UP000219514">
    <property type="component" value="Unassembled WGS sequence"/>
</dbReference>
<dbReference type="AlphaFoldDB" id="A0A285EBP8"/>
<dbReference type="RefSeq" id="WP_097206559.1">
    <property type="nucleotide sequence ID" value="NZ_JACHXB010000002.1"/>
</dbReference>
<feature type="transmembrane region" description="Helical" evidence="2">
    <location>
        <begin position="114"/>
        <end position="132"/>
    </location>
</feature>
<name>A0A285EBP8_9ACTN</name>
<organism evidence="3 4">
    <name type="scientific">Geodermatophilus sabuli</name>
    <dbReference type="NCBI Taxonomy" id="1564158"/>
    <lineage>
        <taxon>Bacteria</taxon>
        <taxon>Bacillati</taxon>
        <taxon>Actinomycetota</taxon>
        <taxon>Actinomycetes</taxon>
        <taxon>Geodermatophilales</taxon>
        <taxon>Geodermatophilaceae</taxon>
        <taxon>Geodermatophilus</taxon>
    </lineage>
</organism>
<dbReference type="EMBL" id="OBDO01000004">
    <property type="protein sequence ID" value="SNX96552.1"/>
    <property type="molecule type" value="Genomic_DNA"/>
</dbReference>
<feature type="region of interest" description="Disordered" evidence="1">
    <location>
        <begin position="196"/>
        <end position="218"/>
    </location>
</feature>
<dbReference type="OrthoDB" id="4337320at2"/>
<keyword evidence="2" id="KW-0812">Transmembrane</keyword>
<proteinExistence type="predicted"/>
<feature type="region of interest" description="Disordered" evidence="1">
    <location>
        <begin position="1"/>
        <end position="52"/>
    </location>
</feature>
<keyword evidence="2" id="KW-1133">Transmembrane helix</keyword>
<evidence type="ECO:0000256" key="2">
    <source>
        <dbReference type="SAM" id="Phobius"/>
    </source>
</evidence>
<keyword evidence="4" id="KW-1185">Reference proteome</keyword>
<reference evidence="3 4" key="1">
    <citation type="submission" date="2017-09" db="EMBL/GenBank/DDBJ databases">
        <authorList>
            <person name="Ehlers B."/>
            <person name="Leendertz F.H."/>
        </authorList>
    </citation>
    <scope>NUCLEOTIDE SEQUENCE [LARGE SCALE GENOMIC DNA]</scope>
    <source>
        <strain evidence="3 4">DSM 46844</strain>
    </source>
</reference>
<feature type="compositionally biased region" description="Polar residues" evidence="1">
    <location>
        <begin position="31"/>
        <end position="44"/>
    </location>
</feature>
<gene>
    <name evidence="3" type="ORF">SAMN06893097_104267</name>
</gene>
<evidence type="ECO:0000313" key="3">
    <source>
        <dbReference type="EMBL" id="SNX96552.1"/>
    </source>
</evidence>
<accession>A0A285EBP8</accession>
<protein>
    <recommendedName>
        <fullName evidence="5">DUF4231 domain-containing protein</fullName>
    </recommendedName>
</protein>
<evidence type="ECO:0000256" key="1">
    <source>
        <dbReference type="SAM" id="MobiDB-lite"/>
    </source>
</evidence>